<feature type="compositionally biased region" description="Low complexity" evidence="1">
    <location>
        <begin position="1"/>
        <end position="15"/>
    </location>
</feature>
<dbReference type="HOGENOM" id="CLU_2541756_0_0_5"/>
<reference evidence="2 3" key="1">
    <citation type="submission" date="2007-07" db="EMBL/GenBank/DDBJ databases">
        <title>Complete sequence of chromosome of Xanthobacter autotrophicus Py2.</title>
        <authorList>
            <consortium name="US DOE Joint Genome Institute"/>
            <person name="Copeland A."/>
            <person name="Lucas S."/>
            <person name="Lapidus A."/>
            <person name="Barry K."/>
            <person name="Glavina del Rio T."/>
            <person name="Hammon N."/>
            <person name="Israni S."/>
            <person name="Dalin E."/>
            <person name="Tice H."/>
            <person name="Pitluck S."/>
            <person name="Sims D."/>
            <person name="Brettin T."/>
            <person name="Bruce D."/>
            <person name="Detter J.C."/>
            <person name="Han C."/>
            <person name="Tapia R."/>
            <person name="Brainard J."/>
            <person name="Schmutz J."/>
            <person name="Larimer F."/>
            <person name="Land M."/>
            <person name="Hauser L."/>
            <person name="Kyrpides N."/>
            <person name="Kim E."/>
            <person name="Ensigns S.A."/>
            <person name="Richardson P."/>
        </authorList>
    </citation>
    <scope>NUCLEOTIDE SEQUENCE [LARGE SCALE GENOMIC DNA]</scope>
    <source>
        <strain evidence="3">ATCC BAA-1158 / Py2</strain>
    </source>
</reference>
<dbReference type="STRING" id="78245.Xaut_1102"/>
<proteinExistence type="predicted"/>
<accession>A7IEA8</accession>
<protein>
    <submittedName>
        <fullName evidence="2">Uncharacterized protein</fullName>
    </submittedName>
</protein>
<sequence length="83" mass="8618">MGSSSSQQSPRSPRSTAPALRLYRNLTLTNPSSAGLRRRPAVLGQKIRDALTSWTVCSALPPALVLFGPYGLAAVIALTGGPA</sequence>
<evidence type="ECO:0000256" key="1">
    <source>
        <dbReference type="SAM" id="MobiDB-lite"/>
    </source>
</evidence>
<dbReference type="Proteomes" id="UP000002417">
    <property type="component" value="Chromosome"/>
</dbReference>
<dbReference type="KEGG" id="xau:Xaut_1102"/>
<feature type="region of interest" description="Disordered" evidence="1">
    <location>
        <begin position="1"/>
        <end position="20"/>
    </location>
</feature>
<dbReference type="EMBL" id="CP000781">
    <property type="protein sequence ID" value="ABS66351.1"/>
    <property type="molecule type" value="Genomic_DNA"/>
</dbReference>
<dbReference type="AlphaFoldDB" id="A7IEA8"/>
<name>A7IEA8_XANP2</name>
<evidence type="ECO:0000313" key="3">
    <source>
        <dbReference type="Proteomes" id="UP000002417"/>
    </source>
</evidence>
<gene>
    <name evidence="2" type="ordered locus">Xaut_1102</name>
</gene>
<evidence type="ECO:0000313" key="2">
    <source>
        <dbReference type="EMBL" id="ABS66351.1"/>
    </source>
</evidence>
<organism evidence="2 3">
    <name type="scientific">Xanthobacter autotrophicus (strain ATCC BAA-1158 / Py2)</name>
    <dbReference type="NCBI Taxonomy" id="78245"/>
    <lineage>
        <taxon>Bacteria</taxon>
        <taxon>Pseudomonadati</taxon>
        <taxon>Pseudomonadota</taxon>
        <taxon>Alphaproteobacteria</taxon>
        <taxon>Hyphomicrobiales</taxon>
        <taxon>Xanthobacteraceae</taxon>
        <taxon>Xanthobacter</taxon>
    </lineage>
</organism>
<keyword evidence="3" id="KW-1185">Reference proteome</keyword>